<dbReference type="Gramene" id="MELO3C033782.2.1">
    <property type="protein sequence ID" value="MELO3C033782.2.1"/>
    <property type="gene ID" value="MELO3C033782.2"/>
</dbReference>
<name>A0A9I9EH72_CUCME</name>
<accession>A0A9I9EH72</accession>
<dbReference type="EnsemblPlants" id="MELO3C033782.2.1">
    <property type="protein sequence ID" value="MELO3C033782.2.1"/>
    <property type="gene ID" value="MELO3C033782.2"/>
</dbReference>
<protein>
    <submittedName>
        <fullName evidence="1">Uncharacterized protein</fullName>
    </submittedName>
</protein>
<proteinExistence type="predicted"/>
<sequence length="31" mass="3501">MVLELLEVGLAIRGRRCSFDVRGADKKKIQV</sequence>
<dbReference type="AlphaFoldDB" id="A0A9I9EH72"/>
<organism evidence="1">
    <name type="scientific">Cucumis melo</name>
    <name type="common">Muskmelon</name>
    <dbReference type="NCBI Taxonomy" id="3656"/>
    <lineage>
        <taxon>Eukaryota</taxon>
        <taxon>Viridiplantae</taxon>
        <taxon>Streptophyta</taxon>
        <taxon>Embryophyta</taxon>
        <taxon>Tracheophyta</taxon>
        <taxon>Spermatophyta</taxon>
        <taxon>Magnoliopsida</taxon>
        <taxon>eudicotyledons</taxon>
        <taxon>Gunneridae</taxon>
        <taxon>Pentapetalae</taxon>
        <taxon>rosids</taxon>
        <taxon>fabids</taxon>
        <taxon>Cucurbitales</taxon>
        <taxon>Cucurbitaceae</taxon>
        <taxon>Benincaseae</taxon>
        <taxon>Cucumis</taxon>
    </lineage>
</organism>
<reference evidence="1" key="1">
    <citation type="submission" date="2023-03" db="UniProtKB">
        <authorList>
            <consortium name="EnsemblPlants"/>
        </authorList>
    </citation>
    <scope>IDENTIFICATION</scope>
</reference>
<evidence type="ECO:0000313" key="1">
    <source>
        <dbReference type="EnsemblPlants" id="MELO3C033782.2.1"/>
    </source>
</evidence>